<dbReference type="AlphaFoldDB" id="A0A425C1M8"/>
<gene>
    <name evidence="2" type="ORF">DD237_004258</name>
</gene>
<comment type="caution">
    <text evidence="2">The sequence shown here is derived from an EMBL/GenBank/DDBJ whole genome shotgun (WGS) entry which is preliminary data.</text>
</comment>
<evidence type="ECO:0000313" key="3">
    <source>
        <dbReference type="Proteomes" id="UP000286097"/>
    </source>
</evidence>
<reference evidence="2 3" key="1">
    <citation type="submission" date="2018-06" db="EMBL/GenBank/DDBJ databases">
        <title>Comparative genomics of downy mildews reveals potential adaptations to biotrophy.</title>
        <authorList>
            <person name="Fletcher K."/>
            <person name="Klosterman S.J."/>
            <person name="Derevnina L."/>
            <person name="Martin F."/>
            <person name="Koike S."/>
            <person name="Reyes Chin-Wo S."/>
            <person name="Mou B."/>
            <person name="Michelmore R."/>
        </authorList>
    </citation>
    <scope>NUCLEOTIDE SEQUENCE [LARGE SCALE GENOMIC DNA]</scope>
    <source>
        <strain evidence="2 3">R13</strain>
    </source>
</reference>
<proteinExistence type="predicted"/>
<dbReference type="Proteomes" id="UP000286097">
    <property type="component" value="Unassembled WGS sequence"/>
</dbReference>
<name>A0A425C1M8_9STRA</name>
<evidence type="ECO:0000256" key="1">
    <source>
        <dbReference type="SAM" id="Coils"/>
    </source>
</evidence>
<accession>A0A425C1M8</accession>
<organism evidence="2 3">
    <name type="scientific">Peronospora effusa</name>
    <dbReference type="NCBI Taxonomy" id="542832"/>
    <lineage>
        <taxon>Eukaryota</taxon>
        <taxon>Sar</taxon>
        <taxon>Stramenopiles</taxon>
        <taxon>Oomycota</taxon>
        <taxon>Peronosporomycetes</taxon>
        <taxon>Peronosporales</taxon>
        <taxon>Peronosporaceae</taxon>
        <taxon>Peronospora</taxon>
    </lineage>
</organism>
<dbReference type="EMBL" id="QKXF01000498">
    <property type="protein sequence ID" value="RQM10973.1"/>
    <property type="molecule type" value="Genomic_DNA"/>
</dbReference>
<feature type="coiled-coil region" evidence="1">
    <location>
        <begin position="99"/>
        <end position="148"/>
    </location>
</feature>
<sequence>MGPERSRKEQAYSNLDVFSFQNVVLEWNLYKKIKEWQGESVDKNKVGSKVSKLKGCNDETEGNDARFETLRSQVLIEEYATIYIAQVIEFIRRCFDMAAQLAEEAIKKHNLKRQSKRDNADKSVDKETNTFDKELDALQNKIIECNEECGLLLFNVLQEFSLMKETNLALFSHEMYSR</sequence>
<keyword evidence="1" id="KW-0175">Coiled coil</keyword>
<dbReference type="VEuPathDB" id="FungiDB:DD237_004258"/>
<protein>
    <submittedName>
        <fullName evidence="2">Uncharacterized protein</fullName>
    </submittedName>
</protein>
<evidence type="ECO:0000313" key="2">
    <source>
        <dbReference type="EMBL" id="RQM10973.1"/>
    </source>
</evidence>